<dbReference type="InterPro" id="IPR052017">
    <property type="entry name" value="TSUP"/>
</dbReference>
<keyword evidence="10" id="KW-1185">Reference proteome</keyword>
<keyword evidence="6 8" id="KW-1133">Transmembrane helix</keyword>
<evidence type="ECO:0000256" key="6">
    <source>
        <dbReference type="ARBA" id="ARBA00022989"/>
    </source>
</evidence>
<keyword evidence="4 8" id="KW-1003">Cell membrane</keyword>
<sequence length="254" mass="28134">METILYVLTFDFWLLFSIGIGSSIIGSMFGAAGLVTIPAMLIVGIPIHLSIAANKFATGLSAFTNVMTFYRRKSLDLKMTAKQIITGIAGGVCGAFFATQLSEHTMNIIASILLVFSFFIVVISRKYMDEMTPSRQPKSTKLVAPFFISIYDGGFGPGSATMSITYYLHRSYGYQKAAEFSRVIIFASCFGGFIWFYIQGLVRWDIAIPVTLGAIIGSHIGILLLPKLNMKWVRLILPLIFLILIAQVFIELFF</sequence>
<feature type="transmembrane region" description="Helical" evidence="8">
    <location>
        <begin position="84"/>
        <end position="102"/>
    </location>
</feature>
<feature type="transmembrane region" description="Helical" evidence="8">
    <location>
        <begin position="180"/>
        <end position="198"/>
    </location>
</feature>
<feature type="transmembrane region" description="Helical" evidence="8">
    <location>
        <begin position="108"/>
        <end position="128"/>
    </location>
</feature>
<feature type="transmembrane region" description="Helical" evidence="8">
    <location>
        <begin position="204"/>
        <end position="225"/>
    </location>
</feature>
<keyword evidence="3" id="KW-0813">Transport</keyword>
<dbReference type="RefSeq" id="WP_135097245.1">
    <property type="nucleotide sequence ID" value="NZ_JADGLW010000003.1"/>
</dbReference>
<evidence type="ECO:0000256" key="5">
    <source>
        <dbReference type="ARBA" id="ARBA00022692"/>
    </source>
</evidence>
<proteinExistence type="inferred from homology"/>
<comment type="similarity">
    <text evidence="2 8">Belongs to the 4-toluene sulfonate uptake permease (TSUP) (TC 2.A.102) family.</text>
</comment>
<dbReference type="Proteomes" id="UP000647980">
    <property type="component" value="Unassembled WGS sequence"/>
</dbReference>
<feature type="transmembrane region" description="Helical" evidence="8">
    <location>
        <begin position="41"/>
        <end position="63"/>
    </location>
</feature>
<dbReference type="Pfam" id="PF01925">
    <property type="entry name" value="TauE"/>
    <property type="match status" value="1"/>
</dbReference>
<evidence type="ECO:0000313" key="10">
    <source>
        <dbReference type="Proteomes" id="UP000647980"/>
    </source>
</evidence>
<evidence type="ECO:0000256" key="7">
    <source>
        <dbReference type="ARBA" id="ARBA00023136"/>
    </source>
</evidence>
<protein>
    <recommendedName>
        <fullName evidence="8">Probable membrane transporter protein</fullName>
    </recommendedName>
</protein>
<name>A0ABR9XXB3_9STAP</name>
<organism evidence="9 10">
    <name type="scientific">Jeotgalicoccus nanhaiensis</name>
    <dbReference type="NCBI Taxonomy" id="568603"/>
    <lineage>
        <taxon>Bacteria</taxon>
        <taxon>Bacillati</taxon>
        <taxon>Bacillota</taxon>
        <taxon>Bacilli</taxon>
        <taxon>Bacillales</taxon>
        <taxon>Staphylococcaceae</taxon>
        <taxon>Jeotgalicoccus</taxon>
    </lineage>
</organism>
<evidence type="ECO:0000256" key="3">
    <source>
        <dbReference type="ARBA" id="ARBA00022448"/>
    </source>
</evidence>
<keyword evidence="5 8" id="KW-0812">Transmembrane</keyword>
<dbReference type="InterPro" id="IPR002781">
    <property type="entry name" value="TM_pro_TauE-like"/>
</dbReference>
<comment type="caution">
    <text evidence="9">The sequence shown here is derived from an EMBL/GenBank/DDBJ whole genome shotgun (WGS) entry which is preliminary data.</text>
</comment>
<gene>
    <name evidence="9" type="ORF">IR135_04910</name>
</gene>
<dbReference type="PANTHER" id="PTHR30269:SF0">
    <property type="entry name" value="MEMBRANE TRANSPORTER PROTEIN YFCA-RELATED"/>
    <property type="match status" value="1"/>
</dbReference>
<keyword evidence="7 8" id="KW-0472">Membrane</keyword>
<evidence type="ECO:0000256" key="2">
    <source>
        <dbReference type="ARBA" id="ARBA00009142"/>
    </source>
</evidence>
<dbReference type="EMBL" id="JADGLW010000003">
    <property type="protein sequence ID" value="MBF0753601.1"/>
    <property type="molecule type" value="Genomic_DNA"/>
</dbReference>
<dbReference type="PANTHER" id="PTHR30269">
    <property type="entry name" value="TRANSMEMBRANE PROTEIN YFCA"/>
    <property type="match status" value="1"/>
</dbReference>
<reference evidence="9 10" key="1">
    <citation type="submission" date="2020-10" db="EMBL/GenBank/DDBJ databases">
        <title>Mouse Oral microbiota.</title>
        <authorList>
            <person name="Joseph S."/>
            <person name="Aduse-Opoku J."/>
        </authorList>
    </citation>
    <scope>NUCLEOTIDE SEQUENCE [LARGE SCALE GENOMIC DNA]</scope>
    <source>
        <strain evidence="9 10">19428wE5_W307</strain>
    </source>
</reference>
<comment type="subcellular location">
    <subcellularLocation>
        <location evidence="1 8">Cell membrane</location>
        <topology evidence="1 8">Multi-pass membrane protein</topology>
    </subcellularLocation>
</comment>
<feature type="transmembrane region" description="Helical" evidence="8">
    <location>
        <begin position="232"/>
        <end position="250"/>
    </location>
</feature>
<evidence type="ECO:0000256" key="4">
    <source>
        <dbReference type="ARBA" id="ARBA00022475"/>
    </source>
</evidence>
<feature type="transmembrane region" description="Helical" evidence="8">
    <location>
        <begin position="12"/>
        <end position="35"/>
    </location>
</feature>
<accession>A0ABR9XXB3</accession>
<evidence type="ECO:0000256" key="1">
    <source>
        <dbReference type="ARBA" id="ARBA00004651"/>
    </source>
</evidence>
<evidence type="ECO:0000256" key="8">
    <source>
        <dbReference type="RuleBase" id="RU363041"/>
    </source>
</evidence>
<evidence type="ECO:0000313" key="9">
    <source>
        <dbReference type="EMBL" id="MBF0753601.1"/>
    </source>
</evidence>